<dbReference type="GO" id="GO:0003723">
    <property type="term" value="F:RNA binding"/>
    <property type="evidence" value="ECO:0007669"/>
    <property type="project" value="UniProtKB-UniRule"/>
</dbReference>
<dbReference type="AlphaFoldDB" id="A0AAE0F9X6"/>
<comment type="catalytic activity">
    <reaction evidence="6">
        <text>ATP + H2O = ADP + phosphate + H(+)</text>
        <dbReference type="Rhea" id="RHEA:13065"/>
        <dbReference type="ChEBI" id="CHEBI:15377"/>
        <dbReference type="ChEBI" id="CHEBI:15378"/>
        <dbReference type="ChEBI" id="CHEBI:30616"/>
        <dbReference type="ChEBI" id="CHEBI:43474"/>
        <dbReference type="ChEBI" id="CHEBI:456216"/>
        <dbReference type="EC" id="3.6.4.13"/>
    </reaction>
</comment>
<comment type="function">
    <text evidence="6">RNA helicase.</text>
</comment>
<keyword evidence="3 6" id="KW-0347">Helicase</keyword>
<dbReference type="Proteomes" id="UP001190700">
    <property type="component" value="Unassembled WGS sequence"/>
</dbReference>
<dbReference type="Gene3D" id="3.40.50.300">
    <property type="entry name" value="P-loop containing nucleotide triphosphate hydrolases"/>
    <property type="match status" value="1"/>
</dbReference>
<keyword evidence="10" id="KW-1185">Reference proteome</keyword>
<comment type="domain">
    <text evidence="6">The Q motif is unique to and characteristic of the DEAD box family of RNA helicases and controls ATP binding and hydrolysis.</text>
</comment>
<evidence type="ECO:0000256" key="1">
    <source>
        <dbReference type="ARBA" id="ARBA00022741"/>
    </source>
</evidence>
<keyword evidence="6" id="KW-0694">RNA-binding</keyword>
<feature type="non-terminal residue" evidence="9">
    <location>
        <position position="1"/>
    </location>
</feature>
<dbReference type="InterPro" id="IPR011545">
    <property type="entry name" value="DEAD/DEAH_box_helicase_dom"/>
</dbReference>
<keyword evidence="4 6" id="KW-0067">ATP-binding</keyword>
<dbReference type="EMBL" id="LGRX02022270">
    <property type="protein sequence ID" value="KAK3255792.1"/>
    <property type="molecule type" value="Genomic_DNA"/>
</dbReference>
<dbReference type="InterPro" id="IPR014001">
    <property type="entry name" value="Helicase_ATP-bd"/>
</dbReference>
<keyword evidence="2 6" id="KW-0378">Hydrolase</keyword>
<dbReference type="PANTHER" id="PTHR24031">
    <property type="entry name" value="RNA HELICASE"/>
    <property type="match status" value="1"/>
</dbReference>
<keyword evidence="1 6" id="KW-0547">Nucleotide-binding</keyword>
<dbReference type="PROSITE" id="PS51192">
    <property type="entry name" value="HELICASE_ATP_BIND_1"/>
    <property type="match status" value="1"/>
</dbReference>
<dbReference type="CDD" id="cd00268">
    <property type="entry name" value="DEADc"/>
    <property type="match status" value="1"/>
</dbReference>
<feature type="short sequence motif" description="Q motif" evidence="5">
    <location>
        <begin position="67"/>
        <end position="95"/>
    </location>
</feature>
<evidence type="ECO:0000256" key="4">
    <source>
        <dbReference type="ARBA" id="ARBA00022840"/>
    </source>
</evidence>
<feature type="domain" description="DEAD-box RNA helicase Q" evidence="8">
    <location>
        <begin position="67"/>
        <end position="95"/>
    </location>
</feature>
<evidence type="ECO:0000256" key="2">
    <source>
        <dbReference type="ARBA" id="ARBA00022801"/>
    </source>
</evidence>
<evidence type="ECO:0000313" key="9">
    <source>
        <dbReference type="EMBL" id="KAK3255792.1"/>
    </source>
</evidence>
<evidence type="ECO:0000256" key="5">
    <source>
        <dbReference type="PROSITE-ProRule" id="PRU00552"/>
    </source>
</evidence>
<dbReference type="InterPro" id="IPR044742">
    <property type="entry name" value="DEAD/DEAH_RhlB"/>
</dbReference>
<evidence type="ECO:0000313" key="10">
    <source>
        <dbReference type="Proteomes" id="UP001190700"/>
    </source>
</evidence>
<proteinExistence type="inferred from homology"/>
<dbReference type="GO" id="GO:0005524">
    <property type="term" value="F:ATP binding"/>
    <property type="evidence" value="ECO:0007669"/>
    <property type="project" value="UniProtKB-UniRule"/>
</dbReference>
<organism evidence="9 10">
    <name type="scientific">Cymbomonas tetramitiformis</name>
    <dbReference type="NCBI Taxonomy" id="36881"/>
    <lineage>
        <taxon>Eukaryota</taxon>
        <taxon>Viridiplantae</taxon>
        <taxon>Chlorophyta</taxon>
        <taxon>Pyramimonadophyceae</taxon>
        <taxon>Pyramimonadales</taxon>
        <taxon>Pyramimonadaceae</taxon>
        <taxon>Cymbomonas</taxon>
    </lineage>
</organism>
<accession>A0AAE0F9X6</accession>
<comment type="caution">
    <text evidence="9">The sequence shown here is derived from an EMBL/GenBank/DDBJ whole genome shotgun (WGS) entry which is preliminary data.</text>
</comment>
<protein>
    <recommendedName>
        <fullName evidence="6">ATP-dependent RNA helicase</fullName>
        <ecNumber evidence="6">3.6.4.13</ecNumber>
    </recommendedName>
</protein>
<dbReference type="InterPro" id="IPR014014">
    <property type="entry name" value="RNA_helicase_DEAD_Q_motif"/>
</dbReference>
<dbReference type="GO" id="GO:0003724">
    <property type="term" value="F:RNA helicase activity"/>
    <property type="evidence" value="ECO:0007669"/>
    <property type="project" value="UniProtKB-EC"/>
</dbReference>
<dbReference type="SUPFAM" id="SSF52540">
    <property type="entry name" value="P-loop containing nucleoside triphosphate hydrolases"/>
    <property type="match status" value="1"/>
</dbReference>
<name>A0AAE0F9X6_9CHLO</name>
<evidence type="ECO:0000259" key="7">
    <source>
        <dbReference type="PROSITE" id="PS51192"/>
    </source>
</evidence>
<evidence type="ECO:0000259" key="8">
    <source>
        <dbReference type="PROSITE" id="PS51195"/>
    </source>
</evidence>
<dbReference type="GO" id="GO:0016787">
    <property type="term" value="F:hydrolase activity"/>
    <property type="evidence" value="ECO:0007669"/>
    <property type="project" value="UniProtKB-KW"/>
</dbReference>
<gene>
    <name evidence="9" type="ORF">CYMTET_35046</name>
</gene>
<sequence length="418" mass="45760">RLPSNRLPYFHRGDPLLSRQGSRFPRNFLRAVGAYATATGPALGGPNESTSEASRKPNIDFLASTGVSFSSLGMTSPIVSSLESAGFDQPTKIQAQAIPFILQGEDAVVAAETGSGKTLAYLAPIAHHISMYHAASPSSGNGEDKLERWPRSYALVLCPNGALRDQVVAVANNVLVHPDTALPVLHTHALKPGEDGLWRVSCDVVVTTPALLLNELMQRAVPTYRRATFFESVRHIVVDEADMLMTGGFSRDVKQIFQLLKQFQPDCAIEHLRPPLVEEAEGTAGGHQQEGVEEMEEVDEELPEVPVVWPQDEEGSTGGVEDPGKRRQYVFAAATVPSSGKKSVGETLKKLFKKAKWVQGERLHYSSLRLRHHWQKVDEVSWLSAVVDAVAPEDVERTMVFANTTESADQVSSLFRNF</sequence>
<evidence type="ECO:0000256" key="6">
    <source>
        <dbReference type="RuleBase" id="RU365068"/>
    </source>
</evidence>
<dbReference type="SMART" id="SM00487">
    <property type="entry name" value="DEXDc"/>
    <property type="match status" value="1"/>
</dbReference>
<evidence type="ECO:0000256" key="3">
    <source>
        <dbReference type="ARBA" id="ARBA00022806"/>
    </source>
</evidence>
<feature type="domain" description="Helicase ATP-binding" evidence="7">
    <location>
        <begin position="98"/>
        <end position="354"/>
    </location>
</feature>
<comment type="similarity">
    <text evidence="6">Belongs to the DEAD box helicase family.</text>
</comment>
<dbReference type="PROSITE" id="PS51195">
    <property type="entry name" value="Q_MOTIF"/>
    <property type="match status" value="1"/>
</dbReference>
<dbReference type="EC" id="3.6.4.13" evidence="6"/>
<reference evidence="9 10" key="1">
    <citation type="journal article" date="2015" name="Genome Biol. Evol.">
        <title>Comparative Genomics of a Bacterivorous Green Alga Reveals Evolutionary Causalities and Consequences of Phago-Mixotrophic Mode of Nutrition.</title>
        <authorList>
            <person name="Burns J.A."/>
            <person name="Paasch A."/>
            <person name="Narechania A."/>
            <person name="Kim E."/>
        </authorList>
    </citation>
    <scope>NUCLEOTIDE SEQUENCE [LARGE SCALE GENOMIC DNA]</scope>
    <source>
        <strain evidence="9 10">PLY_AMNH</strain>
    </source>
</reference>
<dbReference type="Pfam" id="PF00270">
    <property type="entry name" value="DEAD"/>
    <property type="match status" value="1"/>
</dbReference>
<dbReference type="InterPro" id="IPR027417">
    <property type="entry name" value="P-loop_NTPase"/>
</dbReference>